<accession>A0ABW2LB85</accession>
<evidence type="ECO:0000259" key="1">
    <source>
        <dbReference type="PROSITE" id="PS51819"/>
    </source>
</evidence>
<dbReference type="EMBL" id="JBHTBS010000007">
    <property type="protein sequence ID" value="MFC7338207.1"/>
    <property type="molecule type" value="Genomic_DNA"/>
</dbReference>
<dbReference type="Gene3D" id="3.10.180.10">
    <property type="entry name" value="2,3-Dihydroxybiphenyl 1,2-Dioxygenase, domain 1"/>
    <property type="match status" value="1"/>
</dbReference>
<sequence>MTIEHIAWQVEHPGEMTEWFCRHLGFTLKRGSDEPFPVRFLADSGGRVMIELYNNPSLTSPDYASTDPLLMHLALTCEDMTEKIDLLLEAGATIAQQATTTDAGDLLAMLRDPWGFPIQLCQRKIPMV</sequence>
<dbReference type="SUPFAM" id="SSF54593">
    <property type="entry name" value="Glyoxalase/Bleomycin resistance protein/Dihydroxybiphenyl dioxygenase"/>
    <property type="match status" value="1"/>
</dbReference>
<dbReference type="CDD" id="cd06587">
    <property type="entry name" value="VOC"/>
    <property type="match status" value="1"/>
</dbReference>
<proteinExistence type="predicted"/>
<dbReference type="Proteomes" id="UP001596472">
    <property type="component" value="Unassembled WGS sequence"/>
</dbReference>
<dbReference type="PROSITE" id="PS51819">
    <property type="entry name" value="VOC"/>
    <property type="match status" value="1"/>
</dbReference>
<organism evidence="2 3">
    <name type="scientific">Haloferula chungangensis</name>
    <dbReference type="NCBI Taxonomy" id="1048331"/>
    <lineage>
        <taxon>Bacteria</taxon>
        <taxon>Pseudomonadati</taxon>
        <taxon>Verrucomicrobiota</taxon>
        <taxon>Verrucomicrobiia</taxon>
        <taxon>Verrucomicrobiales</taxon>
        <taxon>Verrucomicrobiaceae</taxon>
        <taxon>Haloferula</taxon>
    </lineage>
</organism>
<reference evidence="3" key="1">
    <citation type="journal article" date="2019" name="Int. J. Syst. Evol. Microbiol.">
        <title>The Global Catalogue of Microorganisms (GCM) 10K type strain sequencing project: providing services to taxonomists for standard genome sequencing and annotation.</title>
        <authorList>
            <consortium name="The Broad Institute Genomics Platform"/>
            <consortium name="The Broad Institute Genome Sequencing Center for Infectious Disease"/>
            <person name="Wu L."/>
            <person name="Ma J."/>
        </authorList>
    </citation>
    <scope>NUCLEOTIDE SEQUENCE [LARGE SCALE GENOMIC DNA]</scope>
    <source>
        <strain evidence="3">CGMCC 4.1467</strain>
    </source>
</reference>
<dbReference type="InterPro" id="IPR004360">
    <property type="entry name" value="Glyas_Fos-R_dOase_dom"/>
</dbReference>
<dbReference type="RefSeq" id="WP_379713259.1">
    <property type="nucleotide sequence ID" value="NZ_JBHTBS010000007.1"/>
</dbReference>
<feature type="domain" description="VOC" evidence="1">
    <location>
        <begin position="2"/>
        <end position="123"/>
    </location>
</feature>
<dbReference type="InterPro" id="IPR029068">
    <property type="entry name" value="Glyas_Bleomycin-R_OHBP_Dase"/>
</dbReference>
<name>A0ABW2LB85_9BACT</name>
<gene>
    <name evidence="2" type="ORF">ACFQY0_13515</name>
</gene>
<comment type="caution">
    <text evidence="2">The sequence shown here is derived from an EMBL/GenBank/DDBJ whole genome shotgun (WGS) entry which is preliminary data.</text>
</comment>
<dbReference type="InterPro" id="IPR037523">
    <property type="entry name" value="VOC_core"/>
</dbReference>
<evidence type="ECO:0000313" key="3">
    <source>
        <dbReference type="Proteomes" id="UP001596472"/>
    </source>
</evidence>
<dbReference type="Pfam" id="PF00903">
    <property type="entry name" value="Glyoxalase"/>
    <property type="match status" value="1"/>
</dbReference>
<protein>
    <submittedName>
        <fullName evidence="2">VOC family protein</fullName>
    </submittedName>
</protein>
<evidence type="ECO:0000313" key="2">
    <source>
        <dbReference type="EMBL" id="MFC7338207.1"/>
    </source>
</evidence>
<keyword evidence="3" id="KW-1185">Reference proteome</keyword>